<proteinExistence type="predicted"/>
<reference evidence="3 4" key="1">
    <citation type="submission" date="2020-03" db="EMBL/GenBank/DDBJ databases">
        <title>Metabolic flexibility allows generalist bacteria to become dominant in a frequently disturbed ecosystem.</title>
        <authorList>
            <person name="Chen Y.-J."/>
            <person name="Leung P.M."/>
            <person name="Bay S.K."/>
            <person name="Hugenholtz P."/>
            <person name="Kessler A.J."/>
            <person name="Shelley G."/>
            <person name="Waite D.W."/>
            <person name="Cook P.L."/>
            <person name="Greening C."/>
        </authorList>
    </citation>
    <scope>NUCLEOTIDE SEQUENCE [LARGE SCALE GENOMIC DNA]</scope>
    <source>
        <strain evidence="3">SS_bin_28</strain>
    </source>
</reference>
<feature type="signal peptide" evidence="1">
    <location>
        <begin position="1"/>
        <end position="23"/>
    </location>
</feature>
<keyword evidence="1" id="KW-0732">Signal</keyword>
<dbReference type="NCBIfam" id="TIGR02595">
    <property type="entry name" value="PEP_CTERM"/>
    <property type="match status" value="1"/>
</dbReference>
<feature type="chain" id="PRO_5031315378" evidence="1">
    <location>
        <begin position="24"/>
        <end position="255"/>
    </location>
</feature>
<evidence type="ECO:0000256" key="1">
    <source>
        <dbReference type="SAM" id="SignalP"/>
    </source>
</evidence>
<protein>
    <submittedName>
        <fullName evidence="3">PEP-CTERM sorting domain-containing protein</fullName>
    </submittedName>
</protein>
<organism evidence="3 4">
    <name type="scientific">Eiseniibacteriota bacterium</name>
    <dbReference type="NCBI Taxonomy" id="2212470"/>
    <lineage>
        <taxon>Bacteria</taxon>
        <taxon>Candidatus Eiseniibacteriota</taxon>
    </lineage>
</organism>
<accession>A0A7Y2H1H7</accession>
<dbReference type="Pfam" id="PF07589">
    <property type="entry name" value="PEP-CTERM"/>
    <property type="match status" value="1"/>
</dbReference>
<dbReference type="InterPro" id="IPR013424">
    <property type="entry name" value="Ice-binding_C"/>
</dbReference>
<evidence type="ECO:0000313" key="4">
    <source>
        <dbReference type="Proteomes" id="UP000547674"/>
    </source>
</evidence>
<evidence type="ECO:0000259" key="2">
    <source>
        <dbReference type="Pfam" id="PF07589"/>
    </source>
</evidence>
<dbReference type="AlphaFoldDB" id="A0A7Y2H1H7"/>
<sequence length="255" mass="26694">MNRLSAACLSVLCIVALSFPASASAGMIDFAGFAHGQIMNTQYVAPFGVTVSALNEGGGPDLPIVFDSTFMGSTTDGDLLAPWDAGNLAPNSYRGNLLILAENDIDANNDSIIDDPDDEGSRNAGSLYFDFANEISEVSFDLFDIESVGAEPGSIKFYKNGGVVGTVTFNDLITNNGNGFYDGSITFGNNSANRIQAIQAGDFNVSGFERVEFVLGGSGAVSNVQFESAIPEPATIALMLMGIGGGVARARRRRS</sequence>
<dbReference type="EMBL" id="JABDJR010000168">
    <property type="protein sequence ID" value="NNF06005.1"/>
    <property type="molecule type" value="Genomic_DNA"/>
</dbReference>
<dbReference type="Proteomes" id="UP000547674">
    <property type="component" value="Unassembled WGS sequence"/>
</dbReference>
<evidence type="ECO:0000313" key="3">
    <source>
        <dbReference type="EMBL" id="NNF06005.1"/>
    </source>
</evidence>
<name>A0A7Y2H1H7_UNCEI</name>
<gene>
    <name evidence="3" type="ORF">HKN21_04535</name>
</gene>
<comment type="caution">
    <text evidence="3">The sequence shown here is derived from an EMBL/GenBank/DDBJ whole genome shotgun (WGS) entry which is preliminary data.</text>
</comment>
<feature type="domain" description="Ice-binding protein C-terminal" evidence="2">
    <location>
        <begin position="229"/>
        <end position="254"/>
    </location>
</feature>